<organism evidence="22 23">
    <name type="scientific">Zoogloea dura</name>
    <dbReference type="NCBI Taxonomy" id="2728840"/>
    <lineage>
        <taxon>Bacteria</taxon>
        <taxon>Pseudomonadati</taxon>
        <taxon>Pseudomonadota</taxon>
        <taxon>Betaproteobacteria</taxon>
        <taxon>Rhodocyclales</taxon>
        <taxon>Zoogloeaceae</taxon>
        <taxon>Zoogloea</taxon>
    </lineage>
</organism>
<feature type="binding site" evidence="19">
    <location>
        <position position="839"/>
    </location>
    <ligand>
        <name>Mn(2+)</name>
        <dbReference type="ChEBI" id="CHEBI:29035"/>
        <label>3</label>
    </ligand>
</feature>
<gene>
    <name evidence="19 22" type="primary">carB</name>
    <name evidence="22" type="ORF">HHL15_06960</name>
</gene>
<accession>A0A848G3A1</accession>
<evidence type="ECO:0000256" key="2">
    <source>
        <dbReference type="ARBA" id="ARBA00004812"/>
    </source>
</evidence>
<feature type="binding site" evidence="19">
    <location>
        <position position="299"/>
    </location>
    <ligand>
        <name>ATP</name>
        <dbReference type="ChEBI" id="CHEBI:30616"/>
        <label>1</label>
    </ligand>
</feature>
<evidence type="ECO:0000256" key="4">
    <source>
        <dbReference type="ARBA" id="ARBA00009799"/>
    </source>
</evidence>
<keyword evidence="14" id="KW-0464">Manganese</keyword>
<dbReference type="GO" id="GO:0004087">
    <property type="term" value="F:carbamoyl-phosphate synthase (ammonia) activity"/>
    <property type="evidence" value="ECO:0007669"/>
    <property type="project" value="UniProtKB-EC"/>
</dbReference>
<dbReference type="PANTHER" id="PTHR11405:SF53">
    <property type="entry name" value="CARBAMOYL-PHOSPHATE SYNTHASE [AMMONIA], MITOCHONDRIAL"/>
    <property type="match status" value="1"/>
</dbReference>
<feature type="binding site" evidence="19">
    <location>
        <position position="215"/>
    </location>
    <ligand>
        <name>ATP</name>
        <dbReference type="ChEBI" id="CHEBI:30616"/>
        <label>1</label>
    </ligand>
</feature>
<evidence type="ECO:0000313" key="23">
    <source>
        <dbReference type="Proteomes" id="UP000580043"/>
    </source>
</evidence>
<dbReference type="GO" id="GO:0004088">
    <property type="term" value="F:carbamoyl-phosphate synthase (glutamine-hydrolyzing) activity"/>
    <property type="evidence" value="ECO:0007669"/>
    <property type="project" value="UniProtKB-UniRule"/>
</dbReference>
<evidence type="ECO:0000259" key="20">
    <source>
        <dbReference type="PROSITE" id="PS50975"/>
    </source>
</evidence>
<dbReference type="InterPro" id="IPR036897">
    <property type="entry name" value="CarbamoylP_synth_lsu_oligo_sf"/>
</dbReference>
<dbReference type="PROSITE" id="PS51855">
    <property type="entry name" value="MGS"/>
    <property type="match status" value="1"/>
</dbReference>
<comment type="subunit">
    <text evidence="18 19">Composed of two chains; the small (or glutamine) chain promotes the hydrolysis of glutamine to ammonia, which is used by the large (or ammonia) chain to synthesize carbamoyl phosphate. Tetramer of heterodimers (alpha,beta)4.</text>
</comment>
<dbReference type="SUPFAM" id="SSF56059">
    <property type="entry name" value="Glutathione synthetase ATP-binding domain-like"/>
    <property type="match status" value="2"/>
</dbReference>
<keyword evidence="5 19" id="KW-0055">Arginine biosynthesis</keyword>
<dbReference type="SUPFAM" id="SSF52335">
    <property type="entry name" value="Methylglyoxal synthase-like"/>
    <property type="match status" value="1"/>
</dbReference>
<feature type="binding site" evidence="19">
    <location>
        <position position="129"/>
    </location>
    <ligand>
        <name>ATP</name>
        <dbReference type="ChEBI" id="CHEBI:30616"/>
        <label>1</label>
    </ligand>
</feature>
<feature type="binding site" evidence="19">
    <location>
        <position position="709"/>
    </location>
    <ligand>
        <name>ATP</name>
        <dbReference type="ChEBI" id="CHEBI:30616"/>
        <label>2</label>
    </ligand>
</feature>
<evidence type="ECO:0000256" key="6">
    <source>
        <dbReference type="ARBA" id="ARBA00022598"/>
    </source>
</evidence>
<dbReference type="PROSITE" id="PS00866">
    <property type="entry name" value="CPSASE_1"/>
    <property type="match status" value="2"/>
</dbReference>
<feature type="domain" description="ATP-grasp" evidence="20">
    <location>
        <begin position="673"/>
        <end position="868"/>
    </location>
</feature>
<evidence type="ECO:0000256" key="15">
    <source>
        <dbReference type="ARBA" id="ARBA00047359"/>
    </source>
</evidence>
<keyword evidence="11 19" id="KW-0067">ATP-binding</keyword>
<evidence type="ECO:0000256" key="11">
    <source>
        <dbReference type="ARBA" id="ARBA00022840"/>
    </source>
</evidence>
<feature type="binding site" evidence="19">
    <location>
        <position position="301"/>
    </location>
    <ligand>
        <name>Mn(2+)</name>
        <dbReference type="ChEBI" id="CHEBI:29035"/>
        <label>2</label>
    </ligand>
</feature>
<feature type="binding site" evidence="19">
    <location>
        <position position="781"/>
    </location>
    <ligand>
        <name>ATP</name>
        <dbReference type="ChEBI" id="CHEBI:30616"/>
        <label>2</label>
    </ligand>
</feature>
<name>A0A848G3A1_9RHOO</name>
<feature type="binding site" evidence="19">
    <location>
        <position position="823"/>
    </location>
    <ligand>
        <name>Mn(2+)</name>
        <dbReference type="ChEBI" id="CHEBI:29035"/>
        <label>3</label>
    </ligand>
</feature>
<proteinExistence type="inferred from homology"/>
<dbReference type="InterPro" id="IPR033937">
    <property type="entry name" value="MGS_CPS_CarB"/>
</dbReference>
<feature type="binding site" evidence="19">
    <location>
        <position position="243"/>
    </location>
    <ligand>
        <name>ATP</name>
        <dbReference type="ChEBI" id="CHEBI:30616"/>
        <label>1</label>
    </ligand>
</feature>
<feature type="binding site" evidence="19">
    <location>
        <position position="169"/>
    </location>
    <ligand>
        <name>ATP</name>
        <dbReference type="ChEBI" id="CHEBI:30616"/>
        <label>1</label>
    </ligand>
</feature>
<dbReference type="GO" id="GO:0046872">
    <property type="term" value="F:metal ion binding"/>
    <property type="evidence" value="ECO:0007669"/>
    <property type="project" value="UniProtKB-KW"/>
</dbReference>
<feature type="binding site" evidence="19">
    <location>
        <position position="299"/>
    </location>
    <ligand>
        <name>Mn(2+)</name>
        <dbReference type="ChEBI" id="CHEBI:29035"/>
        <label>2</label>
    </ligand>
</feature>
<keyword evidence="9 19" id="KW-0677">Repeat</keyword>
<evidence type="ECO:0000256" key="13">
    <source>
        <dbReference type="ARBA" id="ARBA00022975"/>
    </source>
</evidence>
<dbReference type="NCBIfam" id="NF009455">
    <property type="entry name" value="PRK12815.1"/>
    <property type="match status" value="1"/>
</dbReference>
<keyword evidence="7 19" id="KW-0028">Amino-acid biosynthesis</keyword>
<feature type="binding site" evidence="19">
    <location>
        <position position="839"/>
    </location>
    <ligand>
        <name>ATP</name>
        <dbReference type="ChEBI" id="CHEBI:30616"/>
        <label>2</label>
    </ligand>
</feature>
<comment type="caution">
    <text evidence="19">Lacks conserved residue(s) required for the propagation of feature annotation.</text>
</comment>
<feature type="binding site" evidence="19">
    <location>
        <position position="839"/>
    </location>
    <ligand>
        <name>Mg(2+)</name>
        <dbReference type="ChEBI" id="CHEBI:18420"/>
        <label>3</label>
    </ligand>
</feature>
<dbReference type="Gene3D" id="3.30.470.20">
    <property type="entry name" value="ATP-grasp fold, B domain"/>
    <property type="match status" value="2"/>
</dbReference>
<dbReference type="Gene3D" id="1.10.1030.10">
    <property type="entry name" value="Carbamoyl-phosphate synthetase, large subunit oligomerisation domain"/>
    <property type="match status" value="1"/>
</dbReference>
<dbReference type="PROSITE" id="PS00867">
    <property type="entry name" value="CPSASE_2"/>
    <property type="match status" value="2"/>
</dbReference>
<dbReference type="SUPFAM" id="SSF48108">
    <property type="entry name" value="Carbamoyl phosphate synthetase, large subunit connection domain"/>
    <property type="match status" value="1"/>
</dbReference>
<feature type="binding site" evidence="19">
    <location>
        <position position="285"/>
    </location>
    <ligand>
        <name>Mg(2+)</name>
        <dbReference type="ChEBI" id="CHEBI:18420"/>
        <label>1</label>
    </ligand>
</feature>
<dbReference type="SUPFAM" id="SSF52440">
    <property type="entry name" value="PreATP-grasp domain"/>
    <property type="match status" value="2"/>
</dbReference>
<evidence type="ECO:0000256" key="8">
    <source>
        <dbReference type="ARBA" id="ARBA00022723"/>
    </source>
</evidence>
<feature type="binding site" evidence="19">
    <location>
        <position position="208"/>
    </location>
    <ligand>
        <name>ATP</name>
        <dbReference type="ChEBI" id="CHEBI:30616"/>
        <label>1</label>
    </ligand>
</feature>
<dbReference type="PROSITE" id="PS51257">
    <property type="entry name" value="PROKAR_LIPOPROTEIN"/>
    <property type="match status" value="1"/>
</dbReference>
<evidence type="ECO:0000256" key="14">
    <source>
        <dbReference type="ARBA" id="ARBA00023211"/>
    </source>
</evidence>
<keyword evidence="8" id="KW-0479">Metal-binding</keyword>
<dbReference type="EMBL" id="JABBGA010000004">
    <property type="protein sequence ID" value="NML25475.1"/>
    <property type="molecule type" value="Genomic_DNA"/>
</dbReference>
<keyword evidence="6 19" id="KW-0436">Ligase</keyword>
<dbReference type="InterPro" id="IPR016185">
    <property type="entry name" value="PreATP-grasp_dom_sf"/>
</dbReference>
<feature type="binding site" evidence="19">
    <location>
        <position position="841"/>
    </location>
    <ligand>
        <name>Mn(2+)</name>
        <dbReference type="ChEBI" id="CHEBI:29035"/>
        <label>4</label>
    </ligand>
</feature>
<dbReference type="Pfam" id="PF25596">
    <property type="entry name" value="CPSase_L_D1"/>
    <property type="match status" value="2"/>
</dbReference>
<evidence type="ECO:0000256" key="12">
    <source>
        <dbReference type="ARBA" id="ARBA00022842"/>
    </source>
</evidence>
<dbReference type="RefSeq" id="WP_169145107.1">
    <property type="nucleotide sequence ID" value="NZ_JABBGA010000004.1"/>
</dbReference>
<evidence type="ECO:0000256" key="1">
    <source>
        <dbReference type="ARBA" id="ARBA00001936"/>
    </source>
</evidence>
<dbReference type="EC" id="6.3.5.5" evidence="19"/>
<comment type="caution">
    <text evidence="22">The sequence shown here is derived from an EMBL/GenBank/DDBJ whole genome shotgun (WGS) entry which is preliminary data.</text>
</comment>
<sequence length="1074" mass="117034">MPKRTDIKTILIIGAGPIIIGQACEFDYSGAQACKALREEGYKVVLVNSNPATIMTDPETADVTYIEPITWQVVERIIEKERPDAVLPTMGGQTALNCALDLARHGVLTKYKVELIGAKEEAIDKAEDRLKFKDAMTKIGLGSARSAIAHSMEEAHQAQVEIGFPVIIRPSFTLGGTGGGIAYNSEEFVEICKRGLEASPTNELLIEESLIGWKEYEMEVVRDQADNCIIVCSIENLDPMGVHTGDSITVAPAQTLTDKEYQILRNASIAVLREIGVDTGGSNVQFAINPADGRMIVIEMNPRVSRSSALASKATGFPIAKVAAKLAVGFTLDELKNDITGGATPASFEPSIDYVVTKIPRFAFEKFPMANDRLTTQMKSVGEVMAMGRTFQESFQKALRGLETGAYGLDEVEADQDDLERELGDPGAQRIWYVGQAFREGMSLEQVHALTRIDPWFLVQIEDIIKTEKSLTGRSLKGINAVELRELKRKGFADRRLAKLLATDETSVRLHRHAAGVRPVFKRVDTCAAEFATSTAYLYSTYEDECEAQPTSNKKIMVLGGGPNRIGQGIEFDYCCVHAAMAMREDGYETIMVNCNPETVSTDYDTSDRLYFEPLTLEDILEIVAVEKPVGVIVQFGGQTPLKRARDLEANGVPIIGTSPDMIDAAEDRERFQKLLFELGLKQPPNRTARTPEDAVRLAAEIGYPLVVRPSYVLGGRAMEIVHEQKDLERYMREAVKVSNDSPVLLDRFLNDATEVDVDALSDGKRVMIGGIMEHIEQAGVHSGDSACSLPPYTLSPKLQDELRRQTEAMARALNVCGLMNVQFAIQGEGDDAVVYVLEVNPRASRTVPFVSKACSLPLAKIAARCMAGRSLDDQGVVGEVVPPYYSVKEAVFPFVKFPGVDTILGPEMKSTGEVMGVGRTFAEAFVKSQLGAGVRLPTSGKAFISVKHTDRPKAVEVARELVELGFSVVATRGTAAAISAAGLPVSAVNKVNEGRPHIVDMIKNNEISLVINTVEEKRQAVTDSRSIRTSALAAKVTVYTTIEGARAACMGMRHLSGLEAYSLQSLHAELVKA</sequence>
<dbReference type="InterPro" id="IPR005480">
    <property type="entry name" value="CPSase_lsu_oligo"/>
</dbReference>
<keyword evidence="12" id="KW-0460">Magnesium</keyword>
<dbReference type="FunFam" id="3.30.470.20:FF:000007">
    <property type="entry name" value="Carbamoyl-phosphate synthase large chain"/>
    <property type="match status" value="1"/>
</dbReference>
<dbReference type="FunFam" id="3.30.1490.20:FF:000001">
    <property type="entry name" value="Carbamoyl-phosphate synthase large chain"/>
    <property type="match status" value="1"/>
</dbReference>
<dbReference type="GO" id="GO:0044205">
    <property type="term" value="P:'de novo' UMP biosynthetic process"/>
    <property type="evidence" value="ECO:0007669"/>
    <property type="project" value="UniProtKB-UniRule"/>
</dbReference>
<feature type="binding site" evidence="19">
    <location>
        <position position="285"/>
    </location>
    <ligand>
        <name>ATP</name>
        <dbReference type="ChEBI" id="CHEBI:30616"/>
        <label>1</label>
    </ligand>
</feature>
<dbReference type="InterPro" id="IPR036914">
    <property type="entry name" value="MGS-like_dom_sf"/>
</dbReference>
<feature type="binding site" evidence="19">
    <location>
        <position position="299"/>
    </location>
    <ligand>
        <name>Mg(2+)</name>
        <dbReference type="ChEBI" id="CHEBI:18420"/>
        <label>2</label>
    </ligand>
</feature>
<dbReference type="FunFam" id="3.40.50.20:FF:000003">
    <property type="entry name" value="Carbamoyl-phosphate synthase large chain"/>
    <property type="match status" value="1"/>
</dbReference>
<feature type="binding site" evidence="19">
    <location>
        <position position="782"/>
    </location>
    <ligand>
        <name>ATP</name>
        <dbReference type="ChEBI" id="CHEBI:30616"/>
        <label>2</label>
    </ligand>
</feature>
<dbReference type="EC" id="6.3.4.16" evidence="19"/>
<feature type="region of interest" description="Allosteric domain" evidence="19">
    <location>
        <begin position="935"/>
        <end position="1074"/>
    </location>
</feature>
<feature type="binding site" evidence="19">
    <location>
        <position position="176"/>
    </location>
    <ligand>
        <name>ATP</name>
        <dbReference type="ChEBI" id="CHEBI:30616"/>
        <label>1</label>
    </ligand>
</feature>
<dbReference type="UniPathway" id="UPA00070">
    <property type="reaction ID" value="UER00115"/>
</dbReference>
<dbReference type="UniPathway" id="UPA00068">
    <property type="reaction ID" value="UER00171"/>
</dbReference>
<feature type="binding site" evidence="19">
    <location>
        <position position="823"/>
    </location>
    <ligand>
        <name>Mg(2+)</name>
        <dbReference type="ChEBI" id="CHEBI:18420"/>
        <label>3</label>
    </ligand>
</feature>
<evidence type="ECO:0000256" key="16">
    <source>
        <dbReference type="ARBA" id="ARBA00048816"/>
    </source>
</evidence>
<feature type="binding site" evidence="19">
    <location>
        <position position="755"/>
    </location>
    <ligand>
        <name>ATP</name>
        <dbReference type="ChEBI" id="CHEBI:30616"/>
        <label>2</label>
    </ligand>
</feature>
<dbReference type="NCBIfam" id="NF003671">
    <property type="entry name" value="PRK05294.1"/>
    <property type="match status" value="1"/>
</dbReference>
<feature type="binding site" evidence="19">
    <location>
        <position position="175"/>
    </location>
    <ligand>
        <name>ATP</name>
        <dbReference type="ChEBI" id="CHEBI:30616"/>
        <label>1</label>
    </ligand>
</feature>
<comment type="catalytic activity">
    <reaction evidence="15 19">
        <text>hydrogencarbonate + NH4(+) + 2 ATP = carbamoyl phosphate + 2 ADP + phosphate + 2 H(+)</text>
        <dbReference type="Rhea" id="RHEA:18029"/>
        <dbReference type="ChEBI" id="CHEBI:15378"/>
        <dbReference type="ChEBI" id="CHEBI:17544"/>
        <dbReference type="ChEBI" id="CHEBI:28938"/>
        <dbReference type="ChEBI" id="CHEBI:30616"/>
        <dbReference type="ChEBI" id="CHEBI:43474"/>
        <dbReference type="ChEBI" id="CHEBI:58228"/>
        <dbReference type="ChEBI" id="CHEBI:456216"/>
        <dbReference type="EC" id="6.3.4.16"/>
    </reaction>
</comment>
<feature type="binding site" evidence="19">
    <location>
        <position position="839"/>
    </location>
    <ligand>
        <name>Mn(2+)</name>
        <dbReference type="ChEBI" id="CHEBI:29035"/>
        <label>4</label>
    </ligand>
</feature>
<evidence type="ECO:0000313" key="22">
    <source>
        <dbReference type="EMBL" id="NML25475.1"/>
    </source>
</evidence>
<feature type="binding site" evidence="19">
    <location>
        <position position="839"/>
    </location>
    <ligand>
        <name>Mg(2+)</name>
        <dbReference type="ChEBI" id="CHEBI:18420"/>
        <label>4</label>
    </ligand>
</feature>
<dbReference type="HAMAP" id="MF_01210_A">
    <property type="entry name" value="CPSase_L_chain_A"/>
    <property type="match status" value="1"/>
</dbReference>
<evidence type="ECO:0000256" key="10">
    <source>
        <dbReference type="ARBA" id="ARBA00022741"/>
    </source>
</evidence>
<dbReference type="SMART" id="SM00851">
    <property type="entry name" value="MGS"/>
    <property type="match status" value="1"/>
</dbReference>
<feature type="domain" description="MGS-like" evidence="21">
    <location>
        <begin position="935"/>
        <end position="1074"/>
    </location>
</feature>
<dbReference type="GO" id="GO:0005737">
    <property type="term" value="C:cytoplasm"/>
    <property type="evidence" value="ECO:0007669"/>
    <property type="project" value="TreeGrafter"/>
</dbReference>
<keyword evidence="23" id="KW-1185">Reference proteome</keyword>
<feature type="binding site" evidence="19">
    <location>
        <position position="299"/>
    </location>
    <ligand>
        <name>Mn(2+)</name>
        <dbReference type="ChEBI" id="CHEBI:29035"/>
        <label>1</label>
    </ligand>
</feature>
<evidence type="ECO:0000256" key="9">
    <source>
        <dbReference type="ARBA" id="ARBA00022737"/>
    </source>
</evidence>
<dbReference type="NCBIfam" id="TIGR01369">
    <property type="entry name" value="CPSaseII_lrg"/>
    <property type="match status" value="1"/>
</dbReference>
<feature type="region of interest" description="Carboxyphosphate synthetic domain" evidence="19">
    <location>
        <begin position="1"/>
        <end position="403"/>
    </location>
</feature>
<feature type="binding site" evidence="19">
    <location>
        <position position="748"/>
    </location>
    <ligand>
        <name>ATP</name>
        <dbReference type="ChEBI" id="CHEBI:30616"/>
        <label>2</label>
    </ligand>
</feature>
<dbReference type="InterPro" id="IPR011607">
    <property type="entry name" value="MGS-like_dom"/>
</dbReference>
<comment type="cofactor">
    <cofactor evidence="19">
        <name>Mg(2+)</name>
        <dbReference type="ChEBI" id="CHEBI:18420"/>
    </cofactor>
    <cofactor evidence="19">
        <name>Mn(2+)</name>
        <dbReference type="ChEBI" id="CHEBI:29035"/>
    </cofactor>
    <text evidence="19">Binds 4 Mg(2+) or Mn(2+) ions per subunit.</text>
</comment>
<dbReference type="Pfam" id="PF02787">
    <property type="entry name" value="CPSase_L_D3"/>
    <property type="match status" value="1"/>
</dbReference>
<comment type="cofactor">
    <cofactor evidence="1">
        <name>Mn(2+)</name>
        <dbReference type="ChEBI" id="CHEBI:29035"/>
    </cofactor>
</comment>
<feature type="binding site" evidence="19">
    <location>
        <position position="210"/>
    </location>
    <ligand>
        <name>ATP</name>
        <dbReference type="ChEBI" id="CHEBI:30616"/>
        <label>1</label>
    </ligand>
</feature>
<dbReference type="Proteomes" id="UP000580043">
    <property type="component" value="Unassembled WGS sequence"/>
</dbReference>
<evidence type="ECO:0000256" key="18">
    <source>
        <dbReference type="ARBA" id="ARBA00062056"/>
    </source>
</evidence>
<dbReference type="FunFam" id="3.30.470.20:FF:000013">
    <property type="entry name" value="Carbamoyl-phosphate synthase large chain"/>
    <property type="match status" value="1"/>
</dbReference>
<comment type="domain">
    <text evidence="19">The large subunit is composed of 2 ATP-grasp domains that are involved in binding the 2 ATP molecules needed for carbamoyl phosphate synthesis. The N-terminal ATP-grasp domain (referred to as the carboxyphosphate synthetic component) catalyzes the ATP-dependent phosphorylation of hydrogencarbonate to carboxyphosphate and the subsequent nucleophilic attack by ammonia to form a carbamate intermediate. The C-terminal ATP-grasp domain (referred to as the carbamoyl phosphate synthetic component) then catalyzes the phosphorylation of carbamate with the second ATP to form the end product carbamoyl phosphate. The reactive and unstable enzyme intermediates are sequentially channeled from one active site to the next through the interior of the protein over a distance of at least 96 A.</text>
</comment>
<dbReference type="PANTHER" id="PTHR11405">
    <property type="entry name" value="CARBAMOYLTRANSFERASE FAMILY MEMBER"/>
    <property type="match status" value="1"/>
</dbReference>
<feature type="binding site" evidence="19">
    <location>
        <position position="242"/>
    </location>
    <ligand>
        <name>ATP</name>
        <dbReference type="ChEBI" id="CHEBI:30616"/>
        <label>1</label>
    </ligand>
</feature>
<evidence type="ECO:0000256" key="17">
    <source>
        <dbReference type="ARBA" id="ARBA00057223"/>
    </source>
</evidence>
<dbReference type="Gene3D" id="3.40.50.1380">
    <property type="entry name" value="Methylglyoxal synthase-like domain"/>
    <property type="match status" value="1"/>
</dbReference>
<evidence type="ECO:0000259" key="21">
    <source>
        <dbReference type="PROSITE" id="PS51855"/>
    </source>
</evidence>
<protein>
    <recommendedName>
        <fullName evidence="19">Carbamoyl phosphate synthase large chain</fullName>
        <ecNumber evidence="19">6.3.4.16</ecNumber>
        <ecNumber evidence="19">6.3.5.5</ecNumber>
    </recommendedName>
    <alternativeName>
        <fullName evidence="19">Carbamoyl phosphate synthetase ammonia chain</fullName>
    </alternativeName>
</protein>
<dbReference type="InterPro" id="IPR058047">
    <property type="entry name" value="CPSase_preATP-grasp"/>
</dbReference>
<dbReference type="InterPro" id="IPR006275">
    <property type="entry name" value="CPSase_lsu"/>
</dbReference>
<dbReference type="FunFam" id="1.10.1030.10:FF:000002">
    <property type="entry name" value="Carbamoyl-phosphate synthase large chain"/>
    <property type="match status" value="1"/>
</dbReference>
<feature type="binding site" evidence="19">
    <location>
        <position position="299"/>
    </location>
    <ligand>
        <name>Mg(2+)</name>
        <dbReference type="ChEBI" id="CHEBI:18420"/>
        <label>1</label>
    </ligand>
</feature>
<evidence type="ECO:0000256" key="3">
    <source>
        <dbReference type="ARBA" id="ARBA00005077"/>
    </source>
</evidence>
<feature type="binding site" evidence="19">
    <location>
        <position position="301"/>
    </location>
    <ligand>
        <name>Mg(2+)</name>
        <dbReference type="ChEBI" id="CHEBI:18420"/>
        <label>2</label>
    </ligand>
</feature>
<evidence type="ECO:0000256" key="19">
    <source>
        <dbReference type="HAMAP-Rule" id="MF_01210"/>
    </source>
</evidence>
<dbReference type="GO" id="GO:0006526">
    <property type="term" value="P:L-arginine biosynthetic process"/>
    <property type="evidence" value="ECO:0007669"/>
    <property type="project" value="UniProtKB-UniRule"/>
</dbReference>
<dbReference type="CDD" id="cd01424">
    <property type="entry name" value="MGS_CPS_II"/>
    <property type="match status" value="1"/>
</dbReference>
<feature type="binding site" evidence="19">
    <location>
        <position position="783"/>
    </location>
    <ligand>
        <name>ATP</name>
        <dbReference type="ChEBI" id="CHEBI:30616"/>
        <label>2</label>
    </ligand>
</feature>
<dbReference type="PRINTS" id="PR00098">
    <property type="entry name" value="CPSASE"/>
</dbReference>
<comment type="pathway">
    <text evidence="3 19">Amino-acid biosynthesis; L-arginine biosynthesis; carbamoyl phosphate from bicarbonate: step 1/1.</text>
</comment>
<dbReference type="GO" id="GO:0005524">
    <property type="term" value="F:ATP binding"/>
    <property type="evidence" value="ECO:0007669"/>
    <property type="project" value="UniProtKB-UniRule"/>
</dbReference>
<feature type="domain" description="ATP-grasp" evidence="20">
    <location>
        <begin position="133"/>
        <end position="328"/>
    </location>
</feature>
<feature type="binding site" evidence="19">
    <location>
        <position position="841"/>
    </location>
    <ligand>
        <name>Mg(2+)</name>
        <dbReference type="ChEBI" id="CHEBI:18420"/>
        <label>4</label>
    </ligand>
</feature>
<feature type="binding site" evidence="19">
    <location>
        <position position="285"/>
    </location>
    <ligand>
        <name>Mn(2+)</name>
        <dbReference type="ChEBI" id="CHEBI:29035"/>
        <label>1</label>
    </ligand>
</feature>
<dbReference type="AlphaFoldDB" id="A0A848G3A1"/>
<comment type="pathway">
    <text evidence="2 19">Pyrimidine metabolism; UMP biosynthesis via de novo pathway; (S)-dihydroorotate from bicarbonate: step 1/3.</text>
</comment>
<dbReference type="Pfam" id="PF02142">
    <property type="entry name" value="MGS"/>
    <property type="match status" value="1"/>
</dbReference>
<dbReference type="Pfam" id="PF02786">
    <property type="entry name" value="CPSase_L_D2"/>
    <property type="match status" value="2"/>
</dbReference>
<comment type="function">
    <text evidence="17 19">Large subunit of the glutamine-dependent carbamoyl phosphate synthetase (CPSase). CPSase catalyzes the formation of carbamoyl phosphate from the ammonia moiety of glutamine, carbonate, and phosphate donated by ATP, constituting the first step of 2 biosynthetic pathways, one leading to arginine and/or urea and the other to pyrimidine nucleotides. The large subunit (synthetase) binds the substrates ammonia (free or transferred from glutamine from the small subunit), hydrogencarbonate and ATP and carries out an ATP-coupled ligase reaction, activating hydrogencarbonate by forming carboxy phosphate which reacts with ammonia to form carbamoyl phosphate.</text>
</comment>
<keyword evidence="10 19" id="KW-0547">Nucleotide-binding</keyword>
<feature type="binding site" evidence="19">
    <location>
        <position position="780"/>
    </location>
    <ligand>
        <name>ATP</name>
        <dbReference type="ChEBI" id="CHEBI:30616"/>
        <label>2</label>
    </ligand>
</feature>
<dbReference type="InterPro" id="IPR005483">
    <property type="entry name" value="CPSase_dom"/>
</dbReference>
<feature type="binding site" evidence="19">
    <location>
        <position position="750"/>
    </location>
    <ligand>
        <name>ATP</name>
        <dbReference type="ChEBI" id="CHEBI:30616"/>
        <label>2</label>
    </ligand>
</feature>
<dbReference type="FunFam" id="3.40.50.20:FF:000001">
    <property type="entry name" value="Carbamoyl-phosphate synthase large chain"/>
    <property type="match status" value="1"/>
</dbReference>
<evidence type="ECO:0000256" key="5">
    <source>
        <dbReference type="ARBA" id="ARBA00022571"/>
    </source>
</evidence>
<evidence type="ECO:0000256" key="7">
    <source>
        <dbReference type="ARBA" id="ARBA00022605"/>
    </source>
</evidence>
<dbReference type="Gene3D" id="3.40.50.20">
    <property type="match status" value="2"/>
</dbReference>
<feature type="binding site" evidence="19">
    <location>
        <position position="241"/>
    </location>
    <ligand>
        <name>ATP</name>
        <dbReference type="ChEBI" id="CHEBI:30616"/>
        <label>1</label>
    </ligand>
</feature>
<comment type="catalytic activity">
    <reaction evidence="16 19">
        <text>hydrogencarbonate + L-glutamine + 2 ATP + H2O = carbamoyl phosphate + L-glutamate + 2 ADP + phosphate + 2 H(+)</text>
        <dbReference type="Rhea" id="RHEA:18633"/>
        <dbReference type="ChEBI" id="CHEBI:15377"/>
        <dbReference type="ChEBI" id="CHEBI:15378"/>
        <dbReference type="ChEBI" id="CHEBI:17544"/>
        <dbReference type="ChEBI" id="CHEBI:29985"/>
        <dbReference type="ChEBI" id="CHEBI:30616"/>
        <dbReference type="ChEBI" id="CHEBI:43474"/>
        <dbReference type="ChEBI" id="CHEBI:58228"/>
        <dbReference type="ChEBI" id="CHEBI:58359"/>
        <dbReference type="ChEBI" id="CHEBI:456216"/>
        <dbReference type="EC" id="6.3.5.5"/>
    </reaction>
</comment>
<dbReference type="GO" id="GO:0006541">
    <property type="term" value="P:glutamine metabolic process"/>
    <property type="evidence" value="ECO:0007669"/>
    <property type="project" value="TreeGrafter"/>
</dbReference>
<reference evidence="22 23" key="1">
    <citation type="submission" date="2020-04" db="EMBL/GenBank/DDBJ databases">
        <title>Zoogloea sp. G-4-1-14 isolated from soil.</title>
        <authorList>
            <person name="Dahal R.H."/>
        </authorList>
    </citation>
    <scope>NUCLEOTIDE SEQUENCE [LARGE SCALE GENOMIC DNA]</scope>
    <source>
        <strain evidence="22 23">G-4-1-14</strain>
    </source>
</reference>
<keyword evidence="13 19" id="KW-0665">Pyrimidine biosynthesis</keyword>
<comment type="similarity">
    <text evidence="4 19">Belongs to the CarB family.</text>
</comment>
<dbReference type="PROSITE" id="PS50975">
    <property type="entry name" value="ATP_GRASP"/>
    <property type="match status" value="2"/>
</dbReference>
<dbReference type="InterPro" id="IPR011761">
    <property type="entry name" value="ATP-grasp"/>
</dbReference>
<dbReference type="InterPro" id="IPR005479">
    <property type="entry name" value="CPAse_ATP-bd"/>
</dbReference>
<feature type="binding site" evidence="19">
    <location>
        <position position="823"/>
    </location>
    <ligand>
        <name>ATP</name>
        <dbReference type="ChEBI" id="CHEBI:30616"/>
        <label>2</label>
    </ligand>
</feature>
<dbReference type="SMART" id="SM01096">
    <property type="entry name" value="CPSase_L_D3"/>
    <property type="match status" value="1"/>
</dbReference>
<dbReference type="HAMAP" id="MF_01210_B">
    <property type="entry name" value="CPSase_L_chain_B"/>
    <property type="match status" value="1"/>
</dbReference>